<feature type="region of interest" description="Disordered" evidence="1">
    <location>
        <begin position="63"/>
        <end position="130"/>
    </location>
</feature>
<keyword evidence="3" id="KW-1185">Reference proteome</keyword>
<evidence type="ECO:0000256" key="1">
    <source>
        <dbReference type="SAM" id="MobiDB-lite"/>
    </source>
</evidence>
<sequence>MIPETRSRRSQRRQWLREGDSADPTAMAARCPMNSSAVAERVAGRFAAAAALAERWRALGGRAERAGRSVAAASSRDRVGLTSVSSSAGSGQAAKGAKRRKRKAAAACSAGSSNGWRASRRRGGCAQGGARVGWTQMRGARLSGGGREGLRRWWRVGGENGFGGEMGLER</sequence>
<proteinExistence type="predicted"/>
<reference evidence="2 3" key="1">
    <citation type="submission" date="2024-01" db="EMBL/GenBank/DDBJ databases">
        <title>Genome assemblies of Stephania.</title>
        <authorList>
            <person name="Yang L."/>
        </authorList>
    </citation>
    <scope>NUCLEOTIDE SEQUENCE [LARGE SCALE GENOMIC DNA]</scope>
    <source>
        <strain evidence="2">YNDBR</strain>
        <tissue evidence="2">Leaf</tissue>
    </source>
</reference>
<evidence type="ECO:0000313" key="2">
    <source>
        <dbReference type="EMBL" id="KAK9092823.1"/>
    </source>
</evidence>
<evidence type="ECO:0000313" key="3">
    <source>
        <dbReference type="Proteomes" id="UP001420932"/>
    </source>
</evidence>
<comment type="caution">
    <text evidence="2">The sequence shown here is derived from an EMBL/GenBank/DDBJ whole genome shotgun (WGS) entry which is preliminary data.</text>
</comment>
<feature type="compositionally biased region" description="Low complexity" evidence="1">
    <location>
        <begin position="85"/>
        <end position="95"/>
    </location>
</feature>
<name>A0AAP0ELM0_9MAGN</name>
<feature type="region of interest" description="Disordered" evidence="1">
    <location>
        <begin position="1"/>
        <end position="27"/>
    </location>
</feature>
<protein>
    <submittedName>
        <fullName evidence="2">Uncharacterized protein</fullName>
    </submittedName>
</protein>
<dbReference type="Proteomes" id="UP001420932">
    <property type="component" value="Unassembled WGS sequence"/>
</dbReference>
<dbReference type="AlphaFoldDB" id="A0AAP0ELM0"/>
<accession>A0AAP0ELM0</accession>
<dbReference type="EMBL" id="JBBNAF010000012">
    <property type="protein sequence ID" value="KAK9092823.1"/>
    <property type="molecule type" value="Genomic_DNA"/>
</dbReference>
<organism evidence="2 3">
    <name type="scientific">Stephania yunnanensis</name>
    <dbReference type="NCBI Taxonomy" id="152371"/>
    <lineage>
        <taxon>Eukaryota</taxon>
        <taxon>Viridiplantae</taxon>
        <taxon>Streptophyta</taxon>
        <taxon>Embryophyta</taxon>
        <taxon>Tracheophyta</taxon>
        <taxon>Spermatophyta</taxon>
        <taxon>Magnoliopsida</taxon>
        <taxon>Ranunculales</taxon>
        <taxon>Menispermaceae</taxon>
        <taxon>Menispermoideae</taxon>
        <taxon>Cissampelideae</taxon>
        <taxon>Stephania</taxon>
    </lineage>
</organism>
<gene>
    <name evidence="2" type="ORF">Syun_027734</name>
</gene>